<dbReference type="GO" id="GO:0005840">
    <property type="term" value="C:ribosome"/>
    <property type="evidence" value="ECO:0007669"/>
    <property type="project" value="UniProtKB-KW"/>
</dbReference>
<dbReference type="OrthoDB" id="9799244at2"/>
<keyword evidence="8" id="KW-1185">Reference proteome</keyword>
<sequence length="83" mass="9951">MPTVRVRDNENFELSLRRFKRLCEKAGILADLRRHEFYEKPTWKRKRKKAAAVKRYQKKILREHMALERDRQPIGTGGKKEAA</sequence>
<evidence type="ECO:0000256" key="3">
    <source>
        <dbReference type="ARBA" id="ARBA00023274"/>
    </source>
</evidence>
<comment type="similarity">
    <text evidence="1 5 6">Belongs to the bacterial ribosomal protein bS21 family.</text>
</comment>
<dbReference type="PANTHER" id="PTHR21109">
    <property type="entry name" value="MITOCHONDRIAL 28S RIBOSOMAL PROTEIN S21"/>
    <property type="match status" value="1"/>
</dbReference>
<dbReference type="InterPro" id="IPR038380">
    <property type="entry name" value="Ribosomal_bS21_sf"/>
</dbReference>
<name>A0A5E4PF17_9COXI</name>
<evidence type="ECO:0000256" key="1">
    <source>
        <dbReference type="ARBA" id="ARBA00006640"/>
    </source>
</evidence>
<dbReference type="InterPro" id="IPR001911">
    <property type="entry name" value="Ribosomal_bS21"/>
</dbReference>
<dbReference type="HAMAP" id="MF_00358">
    <property type="entry name" value="Ribosomal_bS21"/>
    <property type="match status" value="1"/>
</dbReference>
<evidence type="ECO:0000313" key="8">
    <source>
        <dbReference type="Proteomes" id="UP000324194"/>
    </source>
</evidence>
<evidence type="ECO:0000256" key="6">
    <source>
        <dbReference type="RuleBase" id="RU000667"/>
    </source>
</evidence>
<dbReference type="GO" id="GO:1990904">
    <property type="term" value="C:ribonucleoprotein complex"/>
    <property type="evidence" value="ECO:0007669"/>
    <property type="project" value="UniProtKB-KW"/>
</dbReference>
<evidence type="ECO:0000256" key="2">
    <source>
        <dbReference type="ARBA" id="ARBA00022980"/>
    </source>
</evidence>
<proteinExistence type="inferred from homology"/>
<dbReference type="Proteomes" id="UP000324194">
    <property type="component" value="Chromosome 1"/>
</dbReference>
<keyword evidence="3 5" id="KW-0687">Ribonucleoprotein</keyword>
<dbReference type="PRINTS" id="PR00976">
    <property type="entry name" value="RIBOSOMALS21"/>
</dbReference>
<gene>
    <name evidence="5 7" type="primary">rpsU</name>
    <name evidence="7" type="ORF">AQUSIP_02980</name>
</gene>
<accession>A0A5E4PF17</accession>
<protein>
    <recommendedName>
        <fullName evidence="4 5">Small ribosomal subunit protein bS21</fullName>
    </recommendedName>
</protein>
<evidence type="ECO:0000256" key="5">
    <source>
        <dbReference type="HAMAP-Rule" id="MF_00358"/>
    </source>
</evidence>
<organism evidence="7 8">
    <name type="scientific">Aquicella siphonis</name>
    <dbReference type="NCBI Taxonomy" id="254247"/>
    <lineage>
        <taxon>Bacteria</taxon>
        <taxon>Pseudomonadati</taxon>
        <taxon>Pseudomonadota</taxon>
        <taxon>Gammaproteobacteria</taxon>
        <taxon>Legionellales</taxon>
        <taxon>Coxiellaceae</taxon>
        <taxon>Aquicella</taxon>
    </lineage>
</organism>
<dbReference type="GO" id="GO:0003735">
    <property type="term" value="F:structural constituent of ribosome"/>
    <property type="evidence" value="ECO:0007669"/>
    <property type="project" value="InterPro"/>
</dbReference>
<dbReference type="RefSeq" id="WP_148337946.1">
    <property type="nucleotide sequence ID" value="NZ_LR699119.1"/>
</dbReference>
<keyword evidence="2 5" id="KW-0689">Ribosomal protein</keyword>
<dbReference type="AlphaFoldDB" id="A0A5E4PF17"/>
<dbReference type="PANTHER" id="PTHR21109:SF22">
    <property type="entry name" value="SMALL RIBOSOMAL SUBUNIT PROTEIN BS21"/>
    <property type="match status" value="1"/>
</dbReference>
<dbReference type="Pfam" id="PF01165">
    <property type="entry name" value="Ribosomal_S21"/>
    <property type="match status" value="1"/>
</dbReference>
<evidence type="ECO:0000256" key="4">
    <source>
        <dbReference type="ARBA" id="ARBA00035135"/>
    </source>
</evidence>
<dbReference type="Gene3D" id="1.20.5.1150">
    <property type="entry name" value="Ribosomal protein S8"/>
    <property type="match status" value="1"/>
</dbReference>
<dbReference type="KEGG" id="asip:AQUSIP_02980"/>
<dbReference type="NCBIfam" id="TIGR00030">
    <property type="entry name" value="S21p"/>
    <property type="match status" value="1"/>
</dbReference>
<dbReference type="GO" id="GO:0006412">
    <property type="term" value="P:translation"/>
    <property type="evidence" value="ECO:0007669"/>
    <property type="project" value="UniProtKB-UniRule"/>
</dbReference>
<dbReference type="EMBL" id="LR699119">
    <property type="protein sequence ID" value="VVC75023.1"/>
    <property type="molecule type" value="Genomic_DNA"/>
</dbReference>
<reference evidence="7 8" key="1">
    <citation type="submission" date="2019-08" db="EMBL/GenBank/DDBJ databases">
        <authorList>
            <person name="Guy L."/>
        </authorList>
    </citation>
    <scope>NUCLEOTIDE SEQUENCE [LARGE SCALE GENOMIC DNA]</scope>
    <source>
        <strain evidence="7 8">SGT-108</strain>
    </source>
</reference>
<evidence type="ECO:0000313" key="7">
    <source>
        <dbReference type="EMBL" id="VVC75023.1"/>
    </source>
</evidence>